<protein>
    <submittedName>
        <fullName evidence="1">Uncharacterized protein</fullName>
    </submittedName>
</protein>
<dbReference type="EMBL" id="CADCXV010001449">
    <property type="protein sequence ID" value="CAB0044410.1"/>
    <property type="molecule type" value="Genomic_DNA"/>
</dbReference>
<proteinExistence type="predicted"/>
<reference evidence="1 2" key="1">
    <citation type="submission" date="2020-02" db="EMBL/GenBank/DDBJ databases">
        <authorList>
            <person name="Ferguson B K."/>
        </authorList>
    </citation>
    <scope>NUCLEOTIDE SEQUENCE [LARGE SCALE GENOMIC DNA]</scope>
</reference>
<dbReference type="AlphaFoldDB" id="A0A6H5J7B3"/>
<name>A0A6H5J7B3_9HYME</name>
<sequence>MYCDAHIHLRLVAITYTGYTYVDESARVDPRECYIHGTREPIRAAHAVRLQVLMIRCARTLKRARPAKVQKGKTRAYIHLKVQLYIYRIYAGASRVLARIAALPRSASRRKLNDVEVGCSGFAKAPRVYPASYESPPHDDLQVCDQRLTEKAQLRLRRTIGRANYPRDDTIAARRSESKTSRDSKYQIRQYVCVHRTNHDSEQMCLCIYVAMKKKQWPVACAMPSFIHVRRIILRVPECADKLIFDAKVLYVYCSANKATCATHRIHALDIFTCTGQKPQPYYNYTPGPLLSSRWRGCLQQQQQQQQQQQSTAHTAGRKRSTVCAARSAAHTYARTPIGTVNAMQAYYDHTRALLLLLPVLLPILNFIDLNALHVHAAYGIISKLIERAHYSRVLFFRATSFQPGSHRLKRTKDNGGNFSSPWTIVHDAYMHAHIMRTRGEQKISLQKLARYINLSSFSCGVSCAARGGLGTARHEHERYSRALIQADNLRTHAYK</sequence>
<accession>A0A6H5J7B3</accession>
<dbReference type="Proteomes" id="UP000479190">
    <property type="component" value="Unassembled WGS sequence"/>
</dbReference>
<keyword evidence="2" id="KW-1185">Reference proteome</keyword>
<evidence type="ECO:0000313" key="2">
    <source>
        <dbReference type="Proteomes" id="UP000479190"/>
    </source>
</evidence>
<evidence type="ECO:0000313" key="1">
    <source>
        <dbReference type="EMBL" id="CAB0044410.1"/>
    </source>
</evidence>
<organism evidence="1 2">
    <name type="scientific">Trichogramma brassicae</name>
    <dbReference type="NCBI Taxonomy" id="86971"/>
    <lineage>
        <taxon>Eukaryota</taxon>
        <taxon>Metazoa</taxon>
        <taxon>Ecdysozoa</taxon>
        <taxon>Arthropoda</taxon>
        <taxon>Hexapoda</taxon>
        <taxon>Insecta</taxon>
        <taxon>Pterygota</taxon>
        <taxon>Neoptera</taxon>
        <taxon>Endopterygota</taxon>
        <taxon>Hymenoptera</taxon>
        <taxon>Apocrita</taxon>
        <taxon>Proctotrupomorpha</taxon>
        <taxon>Chalcidoidea</taxon>
        <taxon>Trichogrammatidae</taxon>
        <taxon>Trichogramma</taxon>
    </lineage>
</organism>
<gene>
    <name evidence="1" type="ORF">TBRA_LOCUS15998</name>
</gene>